<sequence length="105" mass="11742">MAKKYQFKITVEPVVSSEGRESTSQPLSFQVGNHDDILQIVQRMRQGTHFDENTATAFAVGLKLLTEVVLENKDDPLFAELKPAITAFMPKLKAGIKERLPQQQG</sequence>
<dbReference type="Gene3D" id="3.10.20.850">
    <property type="entry name" value="Protein of unknown function DUF3861"/>
    <property type="match status" value="1"/>
</dbReference>
<dbReference type="Proteomes" id="UP000286947">
    <property type="component" value="Unassembled WGS sequence"/>
</dbReference>
<evidence type="ECO:0000313" key="2">
    <source>
        <dbReference type="Proteomes" id="UP000286947"/>
    </source>
</evidence>
<dbReference type="EMBL" id="PQSP01000002">
    <property type="protein sequence ID" value="RUS67506.1"/>
    <property type="molecule type" value="Genomic_DNA"/>
</dbReference>
<keyword evidence="2" id="KW-1185">Reference proteome</keyword>
<protein>
    <recommendedName>
        <fullName evidence="3">DUF3861 domain-containing protein</fullName>
    </recommendedName>
</protein>
<accession>A0A433SFN1</accession>
<organism evidence="1 2">
    <name type="scientific">Saezia sanguinis</name>
    <dbReference type="NCBI Taxonomy" id="1965230"/>
    <lineage>
        <taxon>Bacteria</taxon>
        <taxon>Pseudomonadati</taxon>
        <taxon>Pseudomonadota</taxon>
        <taxon>Betaproteobacteria</taxon>
        <taxon>Burkholderiales</taxon>
        <taxon>Saeziaceae</taxon>
        <taxon>Saezia</taxon>
    </lineage>
</organism>
<dbReference type="AlphaFoldDB" id="A0A433SFN1"/>
<dbReference type="InterPro" id="IPR038194">
    <property type="entry name" value="DUF3861_sf"/>
</dbReference>
<proteinExistence type="predicted"/>
<dbReference type="Pfam" id="PF12977">
    <property type="entry name" value="DUF3861"/>
    <property type="match status" value="1"/>
</dbReference>
<evidence type="ECO:0008006" key="3">
    <source>
        <dbReference type="Google" id="ProtNLM"/>
    </source>
</evidence>
<evidence type="ECO:0000313" key="1">
    <source>
        <dbReference type="EMBL" id="RUS67506.1"/>
    </source>
</evidence>
<dbReference type="InterPro" id="IPR024476">
    <property type="entry name" value="DUF3861"/>
</dbReference>
<gene>
    <name evidence="1" type="ORF">CUZ56_01453</name>
</gene>
<dbReference type="RefSeq" id="WP_162615279.1">
    <property type="nucleotide sequence ID" value="NZ_PQSP01000002.1"/>
</dbReference>
<comment type="caution">
    <text evidence="1">The sequence shown here is derived from an EMBL/GenBank/DDBJ whole genome shotgun (WGS) entry which is preliminary data.</text>
</comment>
<name>A0A433SFN1_9BURK</name>
<reference evidence="1 2" key="1">
    <citation type="submission" date="2018-01" db="EMBL/GenBank/DDBJ databases">
        <title>Saezia sanguinis gen. nov., sp. nov., in the order Burkholderiales isolated from human blood.</title>
        <authorList>
            <person name="Medina-Pascual M.J."/>
            <person name="Valdezate S."/>
            <person name="Monzon S."/>
            <person name="Cuesta I."/>
            <person name="Carrasco G."/>
            <person name="Villalon P."/>
            <person name="Saez-Nieto J.A."/>
        </authorList>
    </citation>
    <scope>NUCLEOTIDE SEQUENCE [LARGE SCALE GENOMIC DNA]</scope>
    <source>
        <strain evidence="1 2">CNM695-12</strain>
    </source>
</reference>